<protein>
    <recommendedName>
        <fullName evidence="4">Lipoprotein</fullName>
    </recommendedName>
</protein>
<accession>A0ABY5XBI9</accession>
<evidence type="ECO:0008006" key="4">
    <source>
        <dbReference type="Google" id="ProtNLM"/>
    </source>
</evidence>
<feature type="chain" id="PRO_5046565260" description="Lipoprotein" evidence="1">
    <location>
        <begin position="18"/>
        <end position="86"/>
    </location>
</feature>
<dbReference type="EMBL" id="CP103445">
    <property type="protein sequence ID" value="UWS34765.1"/>
    <property type="molecule type" value="Genomic_DNA"/>
</dbReference>
<dbReference type="GeneID" id="92237403"/>
<feature type="signal peptide" evidence="1">
    <location>
        <begin position="1"/>
        <end position="17"/>
    </location>
</feature>
<name>A0ABY5XBI9_ERWPY</name>
<evidence type="ECO:0000313" key="2">
    <source>
        <dbReference type="EMBL" id="UWS34765.1"/>
    </source>
</evidence>
<sequence>MKYAPFTLLTSFLCGCAGMFPSADMPTPDPQANTVCQGFGCKRGPGAFPDNRATHKPTRDEKIRVRQGLPADFGSENIYISFPTKF</sequence>
<keyword evidence="1" id="KW-0732">Signal</keyword>
<reference evidence="2" key="1">
    <citation type="submission" date="2022-07" db="EMBL/GenBank/DDBJ databases">
        <title>Genetic diversity of Erwinia pyrifoliae.</title>
        <authorList>
            <person name="Park D.S."/>
            <person name="Ham H."/>
        </authorList>
    </citation>
    <scope>NUCLEOTIDE SEQUENCE</scope>
    <source>
        <strain evidence="2">CP201486</strain>
    </source>
</reference>
<organism evidence="2 3">
    <name type="scientific">Erwinia pyrifoliae</name>
    <dbReference type="NCBI Taxonomy" id="79967"/>
    <lineage>
        <taxon>Bacteria</taxon>
        <taxon>Pseudomonadati</taxon>
        <taxon>Pseudomonadota</taxon>
        <taxon>Gammaproteobacteria</taxon>
        <taxon>Enterobacterales</taxon>
        <taxon>Erwiniaceae</taxon>
        <taxon>Erwinia</taxon>
    </lineage>
</organism>
<dbReference type="PROSITE" id="PS51257">
    <property type="entry name" value="PROKAR_LIPOPROTEIN"/>
    <property type="match status" value="1"/>
</dbReference>
<keyword evidence="3" id="KW-1185">Reference proteome</keyword>
<gene>
    <name evidence="2" type="ORF">NYP84_06285</name>
</gene>
<evidence type="ECO:0000313" key="3">
    <source>
        <dbReference type="Proteomes" id="UP001058553"/>
    </source>
</evidence>
<proteinExistence type="predicted"/>
<evidence type="ECO:0000256" key="1">
    <source>
        <dbReference type="SAM" id="SignalP"/>
    </source>
</evidence>
<dbReference type="RefSeq" id="WP_012667745.1">
    <property type="nucleotide sequence ID" value="NZ_CP023567.1"/>
</dbReference>
<dbReference type="Proteomes" id="UP001058553">
    <property type="component" value="Chromosome"/>
</dbReference>